<accession>A0A7Y0L530</accession>
<dbReference type="GO" id="GO:0005829">
    <property type="term" value="C:cytosol"/>
    <property type="evidence" value="ECO:0007669"/>
    <property type="project" value="TreeGrafter"/>
</dbReference>
<keyword evidence="6" id="KW-0804">Transcription</keyword>
<evidence type="ECO:0000259" key="10">
    <source>
        <dbReference type="PROSITE" id="PS50110"/>
    </source>
</evidence>
<dbReference type="RefSeq" id="WP_169099047.1">
    <property type="nucleotide sequence ID" value="NZ_JABBVZ010000026.1"/>
</dbReference>
<evidence type="ECO:0000313" key="13">
    <source>
        <dbReference type="Proteomes" id="UP000533476"/>
    </source>
</evidence>
<proteinExistence type="predicted"/>
<sequence>MDESGLVLVIDDEAKYRRLITTNLKMAGYAVAEAANGHEALTLIYDREPDVVLLDLRLPDMDGFHLCERIRKLSTVPVMVLTALNSEADTIQALDLGADDYLAKPFSPGEMLARIRALLRRSRDFSESRDAGCGDIRLIKDTREVEGPNGRVRLTPIEWRLCQELTQHCGKVLTHEHLLGRVWGPGYQTEHEYLRVYIRRIRGYIEPDPHRPVYLVSHAGVGYALYPKPHGQGD</sequence>
<keyword evidence="4" id="KW-0805">Transcription regulation</keyword>
<evidence type="ECO:0000256" key="4">
    <source>
        <dbReference type="ARBA" id="ARBA00023015"/>
    </source>
</evidence>
<dbReference type="GO" id="GO:0000156">
    <property type="term" value="F:phosphorelay response regulator activity"/>
    <property type="evidence" value="ECO:0007669"/>
    <property type="project" value="TreeGrafter"/>
</dbReference>
<keyword evidence="5 9" id="KW-0238">DNA-binding</keyword>
<dbReference type="SMART" id="SM00448">
    <property type="entry name" value="REC"/>
    <property type="match status" value="1"/>
</dbReference>
<dbReference type="Gene3D" id="1.10.10.10">
    <property type="entry name" value="Winged helix-like DNA-binding domain superfamily/Winged helix DNA-binding domain"/>
    <property type="match status" value="1"/>
</dbReference>
<dbReference type="Gene3D" id="3.40.50.2300">
    <property type="match status" value="1"/>
</dbReference>
<protein>
    <recommendedName>
        <fullName evidence="1">Stage 0 sporulation protein A homolog</fullName>
    </recommendedName>
</protein>
<dbReference type="InterPro" id="IPR011006">
    <property type="entry name" value="CheY-like_superfamily"/>
</dbReference>
<keyword evidence="3" id="KW-0902">Two-component regulatory system</keyword>
<dbReference type="InterPro" id="IPR036388">
    <property type="entry name" value="WH-like_DNA-bd_sf"/>
</dbReference>
<gene>
    <name evidence="12" type="ORF">HIJ39_09530</name>
</gene>
<dbReference type="Pfam" id="PF00072">
    <property type="entry name" value="Response_reg"/>
    <property type="match status" value="1"/>
</dbReference>
<evidence type="ECO:0000256" key="5">
    <source>
        <dbReference type="ARBA" id="ARBA00023125"/>
    </source>
</evidence>
<dbReference type="GO" id="GO:0000976">
    <property type="term" value="F:transcription cis-regulatory region binding"/>
    <property type="evidence" value="ECO:0007669"/>
    <property type="project" value="TreeGrafter"/>
</dbReference>
<evidence type="ECO:0000256" key="1">
    <source>
        <dbReference type="ARBA" id="ARBA00018672"/>
    </source>
</evidence>
<dbReference type="PANTHER" id="PTHR48111">
    <property type="entry name" value="REGULATOR OF RPOS"/>
    <property type="match status" value="1"/>
</dbReference>
<dbReference type="Gene3D" id="6.10.250.690">
    <property type="match status" value="1"/>
</dbReference>
<evidence type="ECO:0000256" key="3">
    <source>
        <dbReference type="ARBA" id="ARBA00023012"/>
    </source>
</evidence>
<dbReference type="InterPro" id="IPR016032">
    <property type="entry name" value="Sig_transdc_resp-reg_C-effctor"/>
</dbReference>
<dbReference type="PROSITE" id="PS51755">
    <property type="entry name" value="OMPR_PHOB"/>
    <property type="match status" value="1"/>
</dbReference>
<dbReference type="PROSITE" id="PS50110">
    <property type="entry name" value="RESPONSE_REGULATORY"/>
    <property type="match status" value="1"/>
</dbReference>
<organism evidence="12 13">
    <name type="scientific">Sulfobacillus harzensis</name>
    <dbReference type="NCBI Taxonomy" id="2729629"/>
    <lineage>
        <taxon>Bacteria</taxon>
        <taxon>Bacillati</taxon>
        <taxon>Bacillota</taxon>
        <taxon>Clostridia</taxon>
        <taxon>Eubacteriales</taxon>
        <taxon>Clostridiales Family XVII. Incertae Sedis</taxon>
        <taxon>Sulfobacillus</taxon>
    </lineage>
</organism>
<comment type="function">
    <text evidence="7">May play the central regulatory role in sporulation. It may be an element of the effector pathway responsible for the activation of sporulation genes in response to nutritional stress. Spo0A may act in concert with spo0H (a sigma factor) to control the expression of some genes that are critical to the sporulation process.</text>
</comment>
<dbReference type="SMART" id="SM00862">
    <property type="entry name" value="Trans_reg_C"/>
    <property type="match status" value="1"/>
</dbReference>
<dbReference type="InterPro" id="IPR001789">
    <property type="entry name" value="Sig_transdc_resp-reg_receiver"/>
</dbReference>
<dbReference type="InterPro" id="IPR039420">
    <property type="entry name" value="WalR-like"/>
</dbReference>
<name>A0A7Y0L530_9FIRM</name>
<evidence type="ECO:0000256" key="6">
    <source>
        <dbReference type="ARBA" id="ARBA00023163"/>
    </source>
</evidence>
<feature type="domain" description="OmpR/PhoB-type" evidence="11">
    <location>
        <begin position="126"/>
        <end position="227"/>
    </location>
</feature>
<feature type="DNA-binding region" description="OmpR/PhoB-type" evidence="9">
    <location>
        <begin position="126"/>
        <end position="227"/>
    </location>
</feature>
<keyword evidence="13" id="KW-1185">Reference proteome</keyword>
<feature type="domain" description="Response regulatory" evidence="10">
    <location>
        <begin position="6"/>
        <end position="119"/>
    </location>
</feature>
<dbReference type="EMBL" id="JABBVZ010000026">
    <property type="protein sequence ID" value="NMP22590.1"/>
    <property type="molecule type" value="Genomic_DNA"/>
</dbReference>
<dbReference type="GO" id="GO:0006355">
    <property type="term" value="P:regulation of DNA-templated transcription"/>
    <property type="evidence" value="ECO:0007669"/>
    <property type="project" value="InterPro"/>
</dbReference>
<feature type="modified residue" description="4-aspartylphosphate" evidence="8">
    <location>
        <position position="55"/>
    </location>
</feature>
<keyword evidence="2 8" id="KW-0597">Phosphoprotein</keyword>
<dbReference type="AlphaFoldDB" id="A0A7Y0L530"/>
<dbReference type="SUPFAM" id="SSF46894">
    <property type="entry name" value="C-terminal effector domain of the bipartite response regulators"/>
    <property type="match status" value="1"/>
</dbReference>
<dbReference type="FunFam" id="3.40.50.2300:FF:000001">
    <property type="entry name" value="DNA-binding response regulator PhoB"/>
    <property type="match status" value="1"/>
</dbReference>
<dbReference type="CDD" id="cd00383">
    <property type="entry name" value="trans_reg_C"/>
    <property type="match status" value="1"/>
</dbReference>
<evidence type="ECO:0000259" key="11">
    <source>
        <dbReference type="PROSITE" id="PS51755"/>
    </source>
</evidence>
<dbReference type="GO" id="GO:0032993">
    <property type="term" value="C:protein-DNA complex"/>
    <property type="evidence" value="ECO:0007669"/>
    <property type="project" value="TreeGrafter"/>
</dbReference>
<evidence type="ECO:0000256" key="7">
    <source>
        <dbReference type="ARBA" id="ARBA00024867"/>
    </source>
</evidence>
<dbReference type="Pfam" id="PF00486">
    <property type="entry name" value="Trans_reg_C"/>
    <property type="match status" value="1"/>
</dbReference>
<evidence type="ECO:0000256" key="9">
    <source>
        <dbReference type="PROSITE-ProRule" id="PRU01091"/>
    </source>
</evidence>
<dbReference type="InterPro" id="IPR001867">
    <property type="entry name" value="OmpR/PhoB-type_DNA-bd"/>
</dbReference>
<evidence type="ECO:0000256" key="8">
    <source>
        <dbReference type="PROSITE-ProRule" id="PRU00169"/>
    </source>
</evidence>
<dbReference type="PANTHER" id="PTHR48111:SF50">
    <property type="entry name" value="KDP OPERON TRANSCRIPTIONAL REGULATORY PROTEIN KDPE"/>
    <property type="match status" value="1"/>
</dbReference>
<dbReference type="SUPFAM" id="SSF52172">
    <property type="entry name" value="CheY-like"/>
    <property type="match status" value="1"/>
</dbReference>
<evidence type="ECO:0000313" key="12">
    <source>
        <dbReference type="EMBL" id="NMP22590.1"/>
    </source>
</evidence>
<comment type="caution">
    <text evidence="12">The sequence shown here is derived from an EMBL/GenBank/DDBJ whole genome shotgun (WGS) entry which is preliminary data.</text>
</comment>
<evidence type="ECO:0000256" key="2">
    <source>
        <dbReference type="ARBA" id="ARBA00022553"/>
    </source>
</evidence>
<dbReference type="Proteomes" id="UP000533476">
    <property type="component" value="Unassembled WGS sequence"/>
</dbReference>
<reference evidence="12 13" key="1">
    <citation type="submission" date="2020-04" db="EMBL/GenBank/DDBJ databases">
        <authorList>
            <person name="Zhang R."/>
            <person name="Schippers A."/>
        </authorList>
    </citation>
    <scope>NUCLEOTIDE SEQUENCE [LARGE SCALE GENOMIC DNA]</scope>
    <source>
        <strain evidence="12 13">DSM 109850</strain>
    </source>
</reference>